<dbReference type="Proteomes" id="UP001198862">
    <property type="component" value="Unassembled WGS sequence"/>
</dbReference>
<dbReference type="EMBL" id="JAJISD010000004">
    <property type="protein sequence ID" value="MCC8429808.1"/>
    <property type="molecule type" value="Genomic_DNA"/>
</dbReference>
<evidence type="ECO:0000259" key="5">
    <source>
        <dbReference type="PROSITE" id="PS50977"/>
    </source>
</evidence>
<dbReference type="Pfam" id="PF00440">
    <property type="entry name" value="TetR_N"/>
    <property type="match status" value="1"/>
</dbReference>
<evidence type="ECO:0000256" key="4">
    <source>
        <dbReference type="PROSITE-ProRule" id="PRU00335"/>
    </source>
</evidence>
<evidence type="ECO:0000256" key="2">
    <source>
        <dbReference type="ARBA" id="ARBA00023125"/>
    </source>
</evidence>
<dbReference type="PROSITE" id="PS50977">
    <property type="entry name" value="HTH_TETR_2"/>
    <property type="match status" value="1"/>
</dbReference>
<feature type="DNA-binding region" description="H-T-H motif" evidence="4">
    <location>
        <begin position="44"/>
        <end position="63"/>
    </location>
</feature>
<dbReference type="InterPro" id="IPR050109">
    <property type="entry name" value="HTH-type_TetR-like_transc_reg"/>
</dbReference>
<evidence type="ECO:0000313" key="6">
    <source>
        <dbReference type="EMBL" id="MCC8429808.1"/>
    </source>
</evidence>
<feature type="domain" description="HTH tetR-type" evidence="5">
    <location>
        <begin position="22"/>
        <end position="81"/>
    </location>
</feature>
<evidence type="ECO:0000256" key="3">
    <source>
        <dbReference type="ARBA" id="ARBA00023163"/>
    </source>
</evidence>
<keyword evidence="3" id="KW-0804">Transcription</keyword>
<keyword evidence="2 4" id="KW-0238">DNA-binding</keyword>
<dbReference type="RefSeq" id="WP_230550994.1">
    <property type="nucleotide sequence ID" value="NZ_JAJISD010000004.1"/>
</dbReference>
<dbReference type="PANTHER" id="PTHR30055:SF234">
    <property type="entry name" value="HTH-TYPE TRANSCRIPTIONAL REGULATOR BETI"/>
    <property type="match status" value="1"/>
</dbReference>
<proteinExistence type="predicted"/>
<sequence length="209" mass="22644">MDGQTLHTTKQLQTAGRGDRVARTRESIVASALALATAGQVAPIVRDIAQMAGVSARTVFQHFADTAELYVAVLGRVLAALVGESKELAAVGPVEQRIAAMINQCADRYEQLRPMWTFVETLQRRSPEAADMISQIYSANTANLSQAFAPELAALPAESRQRALTALALAIAPESWVVLRQRLNLSVEQAREELGFVVKSVFATEAARR</sequence>
<dbReference type="SUPFAM" id="SSF46689">
    <property type="entry name" value="Homeodomain-like"/>
    <property type="match status" value="1"/>
</dbReference>
<accession>A0ABS8KUQ7</accession>
<dbReference type="InterPro" id="IPR009057">
    <property type="entry name" value="Homeodomain-like_sf"/>
</dbReference>
<keyword evidence="7" id="KW-1185">Reference proteome</keyword>
<evidence type="ECO:0000256" key="1">
    <source>
        <dbReference type="ARBA" id="ARBA00023015"/>
    </source>
</evidence>
<keyword evidence="1" id="KW-0805">Transcription regulation</keyword>
<organism evidence="6 7">
    <name type="scientific">Reyranella aquatilis</name>
    <dbReference type="NCBI Taxonomy" id="2035356"/>
    <lineage>
        <taxon>Bacteria</taxon>
        <taxon>Pseudomonadati</taxon>
        <taxon>Pseudomonadota</taxon>
        <taxon>Alphaproteobacteria</taxon>
        <taxon>Hyphomicrobiales</taxon>
        <taxon>Reyranellaceae</taxon>
        <taxon>Reyranella</taxon>
    </lineage>
</organism>
<evidence type="ECO:0000313" key="7">
    <source>
        <dbReference type="Proteomes" id="UP001198862"/>
    </source>
</evidence>
<name>A0ABS8KUQ7_9HYPH</name>
<comment type="caution">
    <text evidence="6">The sequence shown here is derived from an EMBL/GenBank/DDBJ whole genome shotgun (WGS) entry which is preliminary data.</text>
</comment>
<reference evidence="6 7" key="1">
    <citation type="submission" date="2021-11" db="EMBL/GenBank/DDBJ databases">
        <authorList>
            <person name="Lee D.-H."/>
            <person name="Kim S.-B."/>
        </authorList>
    </citation>
    <scope>NUCLEOTIDE SEQUENCE [LARGE SCALE GENOMIC DNA]</scope>
    <source>
        <strain evidence="6 7">KCTC 52223</strain>
    </source>
</reference>
<gene>
    <name evidence="6" type="ORF">LJ725_12580</name>
</gene>
<dbReference type="PANTHER" id="PTHR30055">
    <property type="entry name" value="HTH-TYPE TRANSCRIPTIONAL REGULATOR RUTR"/>
    <property type="match status" value="1"/>
</dbReference>
<dbReference type="InterPro" id="IPR001647">
    <property type="entry name" value="HTH_TetR"/>
</dbReference>
<dbReference type="Gene3D" id="1.10.357.10">
    <property type="entry name" value="Tetracycline Repressor, domain 2"/>
    <property type="match status" value="1"/>
</dbReference>
<protein>
    <submittedName>
        <fullName evidence="6">TetR/AcrR family transcriptional regulator</fullName>
    </submittedName>
</protein>